<protein>
    <recommendedName>
        <fullName evidence="5">MARVEL domain-containing protein</fullName>
    </recommendedName>
</protein>
<keyword evidence="2" id="KW-0812">Transmembrane</keyword>
<dbReference type="OrthoDB" id="2552042at2759"/>
<name>A0A317XY38_9BASI</name>
<evidence type="ECO:0000256" key="2">
    <source>
        <dbReference type="SAM" id="Phobius"/>
    </source>
</evidence>
<organism evidence="3 4">
    <name type="scientific">Testicularia cyperi</name>
    <dbReference type="NCBI Taxonomy" id="1882483"/>
    <lineage>
        <taxon>Eukaryota</taxon>
        <taxon>Fungi</taxon>
        <taxon>Dikarya</taxon>
        <taxon>Basidiomycota</taxon>
        <taxon>Ustilaginomycotina</taxon>
        <taxon>Ustilaginomycetes</taxon>
        <taxon>Ustilaginales</taxon>
        <taxon>Anthracoideaceae</taxon>
        <taxon>Testicularia</taxon>
    </lineage>
</organism>
<gene>
    <name evidence="3" type="ORF">BCV70DRAFT_197085</name>
</gene>
<keyword evidence="4" id="KW-1185">Reference proteome</keyword>
<keyword evidence="2" id="KW-0472">Membrane</keyword>
<dbReference type="Proteomes" id="UP000246740">
    <property type="component" value="Unassembled WGS sequence"/>
</dbReference>
<reference evidence="3 4" key="1">
    <citation type="journal article" date="2018" name="Mol. Biol. Evol.">
        <title>Broad Genomic Sampling Reveals a Smut Pathogenic Ancestry of the Fungal Clade Ustilaginomycotina.</title>
        <authorList>
            <person name="Kijpornyongpan T."/>
            <person name="Mondo S.J."/>
            <person name="Barry K."/>
            <person name="Sandor L."/>
            <person name="Lee J."/>
            <person name="Lipzen A."/>
            <person name="Pangilinan J."/>
            <person name="LaButti K."/>
            <person name="Hainaut M."/>
            <person name="Henrissat B."/>
            <person name="Grigoriev I.V."/>
            <person name="Spatafora J.W."/>
            <person name="Aime M.C."/>
        </authorList>
    </citation>
    <scope>NUCLEOTIDE SEQUENCE [LARGE SCALE GENOMIC DNA]</scope>
    <source>
        <strain evidence="3 4">MCA 3645</strain>
    </source>
</reference>
<dbReference type="AlphaFoldDB" id="A0A317XY38"/>
<dbReference type="STRING" id="1882483.A0A317XY38"/>
<feature type="transmembrane region" description="Helical" evidence="2">
    <location>
        <begin position="161"/>
        <end position="186"/>
    </location>
</feature>
<evidence type="ECO:0000256" key="1">
    <source>
        <dbReference type="SAM" id="MobiDB-lite"/>
    </source>
</evidence>
<feature type="compositionally biased region" description="Basic and acidic residues" evidence="1">
    <location>
        <begin position="237"/>
        <end position="258"/>
    </location>
</feature>
<evidence type="ECO:0000313" key="3">
    <source>
        <dbReference type="EMBL" id="PWZ02818.1"/>
    </source>
</evidence>
<keyword evidence="2" id="KW-1133">Transmembrane helix</keyword>
<feature type="region of interest" description="Disordered" evidence="1">
    <location>
        <begin position="202"/>
        <end position="270"/>
    </location>
</feature>
<feature type="transmembrane region" description="Helical" evidence="2">
    <location>
        <begin position="59"/>
        <end position="79"/>
    </location>
</feature>
<dbReference type="EMBL" id="KZ819188">
    <property type="protein sequence ID" value="PWZ02818.1"/>
    <property type="molecule type" value="Genomic_DNA"/>
</dbReference>
<feature type="transmembrane region" description="Helical" evidence="2">
    <location>
        <begin position="91"/>
        <end position="111"/>
    </location>
</feature>
<evidence type="ECO:0008006" key="5">
    <source>
        <dbReference type="Google" id="ProtNLM"/>
    </source>
</evidence>
<proteinExistence type="predicted"/>
<accession>A0A317XY38</accession>
<dbReference type="InParanoid" id="A0A317XY38"/>
<feature type="transmembrane region" description="Helical" evidence="2">
    <location>
        <begin position="20"/>
        <end position="53"/>
    </location>
</feature>
<evidence type="ECO:0000313" key="4">
    <source>
        <dbReference type="Proteomes" id="UP000246740"/>
    </source>
</evidence>
<sequence length="290" mass="31305">MGRRNRGMEFCCCYLPLVNVGAYMLVIETALVSLAVAICALAPPTIVATAGAIPTWSKSLVAALGFVSLGWQLIGLVAVARQMPTLYHTYVRINLLLTLCIIVAAVAFLVVSAAKRSEVVQTCVTTYGVALPTSTTSGVSIASIAGDTDIFSAAGQDICNVFVWVQTGVMAGLIVLMAITQFYMLFAQRAYGKDQRDAFRSTKNYHDIPMNPRDSGVWEPRQDSAYHPSAAYGGAAAKEHRSSGHSDAHADSTPHDNHNLSSPTYDTYAGADQHNVRFDAPNTQQQQHRY</sequence>